<dbReference type="RefSeq" id="WP_206594470.1">
    <property type="nucleotide sequence ID" value="NZ_JAFKCS010000010.1"/>
</dbReference>
<dbReference type="PROSITE" id="PS51186">
    <property type="entry name" value="GNAT"/>
    <property type="match status" value="1"/>
</dbReference>
<evidence type="ECO:0000259" key="1">
    <source>
        <dbReference type="PROSITE" id="PS51186"/>
    </source>
</evidence>
<evidence type="ECO:0000313" key="2">
    <source>
        <dbReference type="EMBL" id="MBN7820597.1"/>
    </source>
</evidence>
<accession>A0ABS3CTZ5</accession>
<dbReference type="Gene3D" id="3.40.630.30">
    <property type="match status" value="1"/>
</dbReference>
<reference evidence="2 3" key="1">
    <citation type="submission" date="2021-03" db="EMBL/GenBank/DDBJ databases">
        <title>novel species isolated from a fishpond in China.</title>
        <authorList>
            <person name="Lu H."/>
            <person name="Cai Z."/>
        </authorList>
    </citation>
    <scope>NUCLEOTIDE SEQUENCE [LARGE SCALE GENOMIC DNA]</scope>
    <source>
        <strain evidence="2 3">Y57</strain>
    </source>
</reference>
<comment type="caution">
    <text evidence="2">The sequence shown here is derived from an EMBL/GenBank/DDBJ whole genome shotgun (WGS) entry which is preliminary data.</text>
</comment>
<protein>
    <submittedName>
        <fullName evidence="2">GNAT family N-acetyltransferase</fullName>
    </submittedName>
</protein>
<dbReference type="InterPro" id="IPR000182">
    <property type="entry name" value="GNAT_dom"/>
</dbReference>
<proteinExistence type="predicted"/>
<keyword evidence="3" id="KW-1185">Reference proteome</keyword>
<dbReference type="Proteomes" id="UP000663992">
    <property type="component" value="Unassembled WGS sequence"/>
</dbReference>
<dbReference type="Pfam" id="PF00583">
    <property type="entry name" value="Acetyltransf_1"/>
    <property type="match status" value="1"/>
</dbReference>
<sequence>MSSPCHTWWLLEEQGIVQGFAKVNWRRLDPIRQLAGAELQKIYFLSGTTGRGYGKAMLSEVVEEARRREEPFVWLDVQKSNIQGERFYTRERFKCLGELSFQTDLQDIGIKVMALPL</sequence>
<organism evidence="2 3">
    <name type="scientific">Bowmanella yangjiangensis</name>
    <dbReference type="NCBI Taxonomy" id="2811230"/>
    <lineage>
        <taxon>Bacteria</taxon>
        <taxon>Pseudomonadati</taxon>
        <taxon>Pseudomonadota</taxon>
        <taxon>Gammaproteobacteria</taxon>
        <taxon>Alteromonadales</taxon>
        <taxon>Alteromonadaceae</taxon>
        <taxon>Bowmanella</taxon>
    </lineage>
</organism>
<dbReference type="CDD" id="cd04301">
    <property type="entry name" value="NAT_SF"/>
    <property type="match status" value="1"/>
</dbReference>
<evidence type="ECO:0000313" key="3">
    <source>
        <dbReference type="Proteomes" id="UP000663992"/>
    </source>
</evidence>
<name>A0ABS3CTZ5_9ALTE</name>
<dbReference type="InterPro" id="IPR016181">
    <property type="entry name" value="Acyl_CoA_acyltransferase"/>
</dbReference>
<dbReference type="EMBL" id="JAFKCS010000010">
    <property type="protein sequence ID" value="MBN7820597.1"/>
    <property type="molecule type" value="Genomic_DNA"/>
</dbReference>
<gene>
    <name evidence="2" type="ORF">J0A65_12015</name>
</gene>
<feature type="domain" description="N-acetyltransferase" evidence="1">
    <location>
        <begin position="1"/>
        <end position="117"/>
    </location>
</feature>
<dbReference type="SUPFAM" id="SSF55729">
    <property type="entry name" value="Acyl-CoA N-acyltransferases (Nat)"/>
    <property type="match status" value="1"/>
</dbReference>